<feature type="domain" description="PNPLA" evidence="5">
    <location>
        <begin position="7"/>
        <end position="203"/>
    </location>
</feature>
<dbReference type="RefSeq" id="WP_156666522.1">
    <property type="nucleotide sequence ID" value="NZ_CACRUO010000020.1"/>
</dbReference>
<proteinExistence type="predicted"/>
<name>A0A6N2ZY00_STASI</name>
<keyword evidence="1 4" id="KW-0378">Hydrolase</keyword>
<dbReference type="InterPro" id="IPR050301">
    <property type="entry name" value="NTE"/>
</dbReference>
<protein>
    <submittedName>
        <fullName evidence="6">Patatin-like phospholipase</fullName>
    </submittedName>
</protein>
<evidence type="ECO:0000256" key="4">
    <source>
        <dbReference type="PROSITE-ProRule" id="PRU01161"/>
    </source>
</evidence>
<feature type="short sequence motif" description="DGA/G" evidence="4">
    <location>
        <begin position="189"/>
        <end position="191"/>
    </location>
</feature>
<comment type="caution">
    <text evidence="4">Lacks conserved residue(s) required for the propagation of feature annotation.</text>
</comment>
<evidence type="ECO:0000256" key="2">
    <source>
        <dbReference type="ARBA" id="ARBA00022963"/>
    </source>
</evidence>
<dbReference type="PANTHER" id="PTHR14226">
    <property type="entry name" value="NEUROPATHY TARGET ESTERASE/SWISS CHEESE D.MELANOGASTER"/>
    <property type="match status" value="1"/>
</dbReference>
<dbReference type="PANTHER" id="PTHR14226:SF57">
    <property type="entry name" value="BLR7027 PROTEIN"/>
    <property type="match status" value="1"/>
</dbReference>
<sequence length="293" mass="32610">MATTSVILGAGGQFGMAWEIGYLRGLAEKGLDLRDADEFVGTSAGAQVGTVLASEADWETIWEEQLNYQREAENPLTDDDLADIFAQFDQLEKNARTVEEWIDGMSRMAMHPKVDLPETERLNMIRNSLGNAVSGWTPKIKIVVTEVETNQRRVFDENSDVPLVKAIAASGAFQGAYPTIQLHDKHYYDGGSYSMDNPDVSEADKVVVLAANLPVKTPYALSDLVDHMQERGQSVYTVKPDSTVMSILEKYDYNTMNGALRKEVAEAARQQGYEEAQALKAFWNKQQLIKLCM</sequence>
<evidence type="ECO:0000259" key="5">
    <source>
        <dbReference type="PROSITE" id="PS51635"/>
    </source>
</evidence>
<accession>A0A6N2ZY00</accession>
<dbReference type="GO" id="GO:0016042">
    <property type="term" value="P:lipid catabolic process"/>
    <property type="evidence" value="ECO:0007669"/>
    <property type="project" value="UniProtKB-UniRule"/>
</dbReference>
<dbReference type="InterPro" id="IPR002641">
    <property type="entry name" value="PNPLA_dom"/>
</dbReference>
<evidence type="ECO:0000313" key="6">
    <source>
        <dbReference type="EMBL" id="VYT81452.1"/>
    </source>
</evidence>
<dbReference type="GO" id="GO:0016787">
    <property type="term" value="F:hydrolase activity"/>
    <property type="evidence" value="ECO:0007669"/>
    <property type="project" value="UniProtKB-UniRule"/>
</dbReference>
<evidence type="ECO:0000256" key="3">
    <source>
        <dbReference type="ARBA" id="ARBA00023098"/>
    </source>
</evidence>
<organism evidence="6">
    <name type="scientific">Staphylococcus simulans</name>
    <dbReference type="NCBI Taxonomy" id="1286"/>
    <lineage>
        <taxon>Bacteria</taxon>
        <taxon>Bacillati</taxon>
        <taxon>Bacillota</taxon>
        <taxon>Bacilli</taxon>
        <taxon>Bacillales</taxon>
        <taxon>Staphylococcaceae</taxon>
        <taxon>Staphylococcus</taxon>
    </lineage>
</organism>
<gene>
    <name evidence="6" type="ORF">SSLFYP27_00705</name>
</gene>
<evidence type="ECO:0000256" key="1">
    <source>
        <dbReference type="ARBA" id="ARBA00022801"/>
    </source>
</evidence>
<reference evidence="6" key="1">
    <citation type="submission" date="2019-11" db="EMBL/GenBank/DDBJ databases">
        <authorList>
            <person name="Feng L."/>
        </authorList>
    </citation>
    <scope>NUCLEOTIDE SEQUENCE</scope>
    <source>
        <strain evidence="6">SsimulansLFYP27</strain>
    </source>
</reference>
<dbReference type="Pfam" id="PF01734">
    <property type="entry name" value="Patatin"/>
    <property type="match status" value="1"/>
</dbReference>
<feature type="active site" description="Proton acceptor" evidence="4">
    <location>
        <position position="189"/>
    </location>
</feature>
<dbReference type="InterPro" id="IPR016035">
    <property type="entry name" value="Acyl_Trfase/lysoPLipase"/>
</dbReference>
<keyword evidence="2 4" id="KW-0442">Lipid degradation</keyword>
<dbReference type="PROSITE" id="PS51635">
    <property type="entry name" value="PNPLA"/>
    <property type="match status" value="1"/>
</dbReference>
<feature type="short sequence motif" description="GXSXG" evidence="4">
    <location>
        <begin position="41"/>
        <end position="45"/>
    </location>
</feature>
<dbReference type="Gene3D" id="3.40.1090.10">
    <property type="entry name" value="Cytosolic phospholipase A2 catalytic domain"/>
    <property type="match status" value="2"/>
</dbReference>
<keyword evidence="3 4" id="KW-0443">Lipid metabolism</keyword>
<dbReference type="AlphaFoldDB" id="A0A6N2ZY00"/>
<feature type="active site" description="Nucleophile" evidence="4">
    <location>
        <position position="43"/>
    </location>
</feature>
<dbReference type="EMBL" id="CACRUO010000020">
    <property type="protein sequence ID" value="VYT81452.1"/>
    <property type="molecule type" value="Genomic_DNA"/>
</dbReference>
<dbReference type="SUPFAM" id="SSF52151">
    <property type="entry name" value="FabD/lysophospholipase-like"/>
    <property type="match status" value="1"/>
</dbReference>